<reference evidence="1 2" key="1">
    <citation type="submission" date="2021-01" db="EMBL/GenBank/DDBJ databases">
        <title>Whole genome shotgun sequence of Catellatospora bangladeshensis NBRC 107357.</title>
        <authorList>
            <person name="Komaki H."/>
            <person name="Tamura T."/>
        </authorList>
    </citation>
    <scope>NUCLEOTIDE SEQUENCE [LARGE SCALE GENOMIC DNA]</scope>
    <source>
        <strain evidence="1 2">NBRC 107357</strain>
    </source>
</reference>
<evidence type="ECO:0000313" key="1">
    <source>
        <dbReference type="EMBL" id="GIF81027.1"/>
    </source>
</evidence>
<proteinExistence type="predicted"/>
<keyword evidence="2" id="KW-1185">Reference proteome</keyword>
<name>A0A8J3NH96_9ACTN</name>
<evidence type="ECO:0000313" key="2">
    <source>
        <dbReference type="Proteomes" id="UP000601223"/>
    </source>
</evidence>
<comment type="caution">
    <text evidence="1">The sequence shown here is derived from an EMBL/GenBank/DDBJ whole genome shotgun (WGS) entry which is preliminary data.</text>
</comment>
<dbReference type="AlphaFoldDB" id="A0A8J3NH96"/>
<gene>
    <name evidence="1" type="ORF">Cba03nite_23760</name>
</gene>
<protein>
    <submittedName>
        <fullName evidence="1">Uncharacterized protein</fullName>
    </submittedName>
</protein>
<organism evidence="1 2">
    <name type="scientific">Catellatospora bangladeshensis</name>
    <dbReference type="NCBI Taxonomy" id="310355"/>
    <lineage>
        <taxon>Bacteria</taxon>
        <taxon>Bacillati</taxon>
        <taxon>Actinomycetota</taxon>
        <taxon>Actinomycetes</taxon>
        <taxon>Micromonosporales</taxon>
        <taxon>Micromonosporaceae</taxon>
        <taxon>Catellatospora</taxon>
    </lineage>
</organism>
<dbReference type="EMBL" id="BONF01000011">
    <property type="protein sequence ID" value="GIF81027.1"/>
    <property type="molecule type" value="Genomic_DNA"/>
</dbReference>
<dbReference type="Proteomes" id="UP000601223">
    <property type="component" value="Unassembled WGS sequence"/>
</dbReference>
<sequence>MPAAAVAIGCWAIICGLPGLAGSLGSVPQPAPNMPPMPGEVVPDGIVVGTAVGIEVGTPVGCAAGVFMVSLPQAARASESENAATAKTVVSFLFPYMTVGPFLPVKTSTGDSTLNPPYFGAIGSNFV</sequence>
<accession>A0A8J3NH96</accession>